<proteinExistence type="predicted"/>
<evidence type="ECO:0000256" key="3">
    <source>
        <dbReference type="ARBA" id="ARBA00022989"/>
    </source>
</evidence>
<keyword evidence="2 6" id="KW-0812">Transmembrane</keyword>
<comment type="caution">
    <text evidence="9">The sequence shown here is derived from an EMBL/GenBank/DDBJ whole genome shotgun (WGS) entry which is preliminary data.</text>
</comment>
<feature type="transmembrane region" description="Helical" evidence="6">
    <location>
        <begin position="531"/>
        <end position="552"/>
    </location>
</feature>
<evidence type="ECO:0000256" key="2">
    <source>
        <dbReference type="ARBA" id="ARBA00022692"/>
    </source>
</evidence>
<keyword evidence="3 6" id="KW-1133">Transmembrane helix</keyword>
<dbReference type="InterPro" id="IPR050726">
    <property type="entry name" value="mGluR"/>
</dbReference>
<comment type="subcellular location">
    <subcellularLocation>
        <location evidence="1">Membrane</location>
        <topology evidence="1">Multi-pass membrane protein</topology>
    </subcellularLocation>
</comment>
<dbReference type="AlphaFoldDB" id="A0AAV8W0S0"/>
<keyword evidence="7" id="KW-0732">Signal</keyword>
<feature type="transmembrane region" description="Helical" evidence="6">
    <location>
        <begin position="598"/>
        <end position="619"/>
    </location>
</feature>
<evidence type="ECO:0000256" key="6">
    <source>
        <dbReference type="SAM" id="Phobius"/>
    </source>
</evidence>
<dbReference type="GO" id="GO:0007601">
    <property type="term" value="P:visual perception"/>
    <property type="evidence" value="ECO:0007669"/>
    <property type="project" value="InterPro"/>
</dbReference>
<feature type="transmembrane region" description="Helical" evidence="6">
    <location>
        <begin position="421"/>
        <end position="446"/>
    </location>
</feature>
<dbReference type="PANTHER" id="PTHR24060">
    <property type="entry name" value="METABOTROPIC GLUTAMATE RECEPTOR"/>
    <property type="match status" value="1"/>
</dbReference>
<feature type="domain" description="G-protein coupled receptors family 3 profile" evidence="8">
    <location>
        <begin position="564"/>
        <end position="651"/>
    </location>
</feature>
<dbReference type="GO" id="GO:0004930">
    <property type="term" value="F:G protein-coupled receptor activity"/>
    <property type="evidence" value="ECO:0007669"/>
    <property type="project" value="InterPro"/>
</dbReference>
<sequence length="741" mass="82883">MVALELVLLCAIGAGAGGAEPIFSSEGDVYVAVILDGDSCRNSTTDLIPYRLQTLASSAVWTTHRLNFLQVLTPLKLGFDVYEACTESDYYKIIFDLYQEEEAGSKYLLGVVTDGNPSEKVSQFCEVLDVRILSSYKYQGNLVRASVKVLSSLGWAGNVTVLAPDDNLLREFYRYSKKEFVCVKDCLVYGNDCPATLNTTNPFLFFGNGDDIKQFVKNQNFEDNPEGEIGLFVPLDGTVPLDLPEGSYVVVPPHSPPSTTYKKPENILPTPLLFDLTKPMLLYAKNAEAFIATHCNDTLYKLNCLRNKYDKNYHPYLITPSTIMEMLKIEPLRPSFVYDVFRVENETSPKKNYLFQPFTKIFTYNIFDGNLTILDQSFETNTSTAVEATEKCLSYFSKRNYRIIAANETDSHVLNFRSESWVFAFLSLSLLGVLFCISVLVFLLLAIFRRDILEGNPILTLSLLLAVMLLFCSVLPFSLEYNKQTQHHLCIARALATTLGYATVFSLVLSRCILLATAAKEIGFMSHIAGPVQAFLCLFIFGVQAALNLQIIGKCYDIFKGYSFLYLMSYNVMLLLLLLCLCPLMYKSQRNYREGKYFTIAVVLTTITWSVWMPCYAFLGDQWKEPVLCSGMVCTAGIFLGAVFIPRTYLMTIAAAKDKITNTLPSMGTATSVMDIYRANTQPIYDCVNVAAINAVTVARAGVGTTGMQQPDLYSCPALPDDEDFDFRCETPPNSDKVTRF</sequence>
<evidence type="ECO:0000313" key="10">
    <source>
        <dbReference type="Proteomes" id="UP001159042"/>
    </source>
</evidence>
<keyword evidence="10" id="KW-1185">Reference proteome</keyword>
<keyword evidence="4 6" id="KW-0472">Membrane</keyword>
<evidence type="ECO:0000256" key="1">
    <source>
        <dbReference type="ARBA" id="ARBA00004141"/>
    </source>
</evidence>
<evidence type="ECO:0000256" key="4">
    <source>
        <dbReference type="ARBA" id="ARBA00023136"/>
    </source>
</evidence>
<dbReference type="PROSITE" id="PS50259">
    <property type="entry name" value="G_PROTEIN_RECEP_F3_4"/>
    <property type="match status" value="1"/>
</dbReference>
<feature type="transmembrane region" description="Helical" evidence="6">
    <location>
        <begin position="564"/>
        <end position="586"/>
    </location>
</feature>
<dbReference type="Pfam" id="PF00003">
    <property type="entry name" value="7tm_3"/>
    <property type="match status" value="1"/>
</dbReference>
<feature type="transmembrane region" description="Helical" evidence="6">
    <location>
        <begin position="458"/>
        <end position="479"/>
    </location>
</feature>
<feature type="transmembrane region" description="Helical" evidence="6">
    <location>
        <begin position="625"/>
        <end position="645"/>
    </location>
</feature>
<feature type="chain" id="PRO_5043328421" description="G-protein coupled receptors family 3 profile domain-containing protein" evidence="7">
    <location>
        <begin position="20"/>
        <end position="741"/>
    </location>
</feature>
<evidence type="ECO:0000313" key="9">
    <source>
        <dbReference type="EMBL" id="KAJ8920169.1"/>
    </source>
</evidence>
<reference evidence="9 10" key="1">
    <citation type="journal article" date="2023" name="Insect Mol. Biol.">
        <title>Genome sequencing provides insights into the evolution of gene families encoding plant cell wall-degrading enzymes in longhorned beetles.</title>
        <authorList>
            <person name="Shin N.R."/>
            <person name="Okamura Y."/>
            <person name="Kirsch R."/>
            <person name="Pauchet Y."/>
        </authorList>
    </citation>
    <scope>NUCLEOTIDE SEQUENCE [LARGE SCALE GENOMIC DNA]</scope>
    <source>
        <strain evidence="9">EAD_L_NR</strain>
    </source>
</reference>
<evidence type="ECO:0000256" key="5">
    <source>
        <dbReference type="ARBA" id="ARBA00023180"/>
    </source>
</evidence>
<dbReference type="Proteomes" id="UP001159042">
    <property type="component" value="Unassembled WGS sequence"/>
</dbReference>
<dbReference type="PRINTS" id="PR01223">
    <property type="entry name" value="BRIDEOF7LESS"/>
</dbReference>
<keyword evidence="5" id="KW-0325">Glycoprotein</keyword>
<dbReference type="GO" id="GO:0016020">
    <property type="term" value="C:membrane"/>
    <property type="evidence" value="ECO:0007669"/>
    <property type="project" value="UniProtKB-SubCell"/>
</dbReference>
<dbReference type="GO" id="GO:0005118">
    <property type="term" value="F:sevenless binding"/>
    <property type="evidence" value="ECO:0007669"/>
    <property type="project" value="InterPro"/>
</dbReference>
<feature type="transmembrane region" description="Helical" evidence="6">
    <location>
        <begin position="499"/>
        <end position="519"/>
    </location>
</feature>
<organism evidence="9 10">
    <name type="scientific">Exocentrus adspersus</name>
    <dbReference type="NCBI Taxonomy" id="1586481"/>
    <lineage>
        <taxon>Eukaryota</taxon>
        <taxon>Metazoa</taxon>
        <taxon>Ecdysozoa</taxon>
        <taxon>Arthropoda</taxon>
        <taxon>Hexapoda</taxon>
        <taxon>Insecta</taxon>
        <taxon>Pterygota</taxon>
        <taxon>Neoptera</taxon>
        <taxon>Endopterygota</taxon>
        <taxon>Coleoptera</taxon>
        <taxon>Polyphaga</taxon>
        <taxon>Cucujiformia</taxon>
        <taxon>Chrysomeloidea</taxon>
        <taxon>Cerambycidae</taxon>
        <taxon>Lamiinae</taxon>
        <taxon>Acanthocinini</taxon>
        <taxon>Exocentrus</taxon>
    </lineage>
</organism>
<protein>
    <recommendedName>
        <fullName evidence="8">G-protein coupled receptors family 3 profile domain-containing protein</fullName>
    </recommendedName>
</protein>
<feature type="signal peptide" evidence="7">
    <location>
        <begin position="1"/>
        <end position="19"/>
    </location>
</feature>
<dbReference type="InterPro" id="IPR002956">
    <property type="entry name" value="Bride_of_7less"/>
</dbReference>
<accession>A0AAV8W0S0</accession>
<gene>
    <name evidence="9" type="ORF">NQ315_011830</name>
</gene>
<dbReference type="EMBL" id="JANEYG010000015">
    <property type="protein sequence ID" value="KAJ8920169.1"/>
    <property type="molecule type" value="Genomic_DNA"/>
</dbReference>
<name>A0AAV8W0S0_9CUCU</name>
<evidence type="ECO:0000256" key="7">
    <source>
        <dbReference type="SAM" id="SignalP"/>
    </source>
</evidence>
<dbReference type="InterPro" id="IPR017978">
    <property type="entry name" value="GPCR_3_C"/>
</dbReference>
<evidence type="ECO:0000259" key="8">
    <source>
        <dbReference type="PROSITE" id="PS50259"/>
    </source>
</evidence>